<evidence type="ECO:0000256" key="5">
    <source>
        <dbReference type="ARBA" id="ARBA00023065"/>
    </source>
</evidence>
<keyword evidence="4 7" id="KW-1133">Transmembrane helix</keyword>
<evidence type="ECO:0000256" key="6">
    <source>
        <dbReference type="ARBA" id="ARBA00023136"/>
    </source>
</evidence>
<evidence type="ECO:0000256" key="2">
    <source>
        <dbReference type="ARBA" id="ARBA00022448"/>
    </source>
</evidence>
<dbReference type="PANTHER" id="PTHR31503">
    <property type="entry name" value="VACUOLAR CALCIUM ION TRANSPORTER"/>
    <property type="match status" value="1"/>
</dbReference>
<evidence type="ECO:0000256" key="7">
    <source>
        <dbReference type="SAM" id="Phobius"/>
    </source>
</evidence>
<dbReference type="Pfam" id="PF01699">
    <property type="entry name" value="Na_Ca_ex"/>
    <property type="match status" value="2"/>
</dbReference>
<feature type="transmembrane region" description="Helical" evidence="7">
    <location>
        <begin position="88"/>
        <end position="108"/>
    </location>
</feature>
<feature type="transmembrane region" description="Helical" evidence="7">
    <location>
        <begin position="386"/>
        <end position="403"/>
    </location>
</feature>
<comment type="caution">
    <text evidence="9">The sequence shown here is derived from an EMBL/GenBank/DDBJ whole genome shotgun (WGS) entry which is preliminary data.</text>
</comment>
<reference evidence="9" key="1">
    <citation type="submission" date="2022-08" db="EMBL/GenBank/DDBJ databases">
        <authorList>
            <consortium name="DOE Joint Genome Institute"/>
            <person name="Min B."/>
            <person name="Riley R."/>
            <person name="Sierra-Patev S."/>
            <person name="Naranjo-Ortiz M."/>
            <person name="Looney B."/>
            <person name="Konkel Z."/>
            <person name="Slot J.C."/>
            <person name="Sakamoto Y."/>
            <person name="Steenwyk J.L."/>
            <person name="Rokas A."/>
            <person name="Carro J."/>
            <person name="Camarero S."/>
            <person name="Ferreira P."/>
            <person name="Molpeceres G."/>
            <person name="Ruiz-Duenas F.J."/>
            <person name="Serrano A."/>
            <person name="Henrissat B."/>
            <person name="Drula E."/>
            <person name="Hughes K.W."/>
            <person name="Mata J.L."/>
            <person name="Ishikawa N.K."/>
            <person name="Vargas-Isla R."/>
            <person name="Ushijima S."/>
            <person name="Smith C.A."/>
            <person name="Ahrendt S."/>
            <person name="Andreopoulos W."/>
            <person name="He G."/>
            <person name="Labutti K."/>
            <person name="Lipzen A."/>
            <person name="Ng V."/>
            <person name="Sandor L."/>
            <person name="Barry K."/>
            <person name="Martinez A.T."/>
            <person name="Xiao Y."/>
            <person name="Gibbons J.G."/>
            <person name="Terashima K."/>
            <person name="Hibbett D.S."/>
            <person name="Grigoriev I.V."/>
        </authorList>
    </citation>
    <scope>NUCLEOTIDE SEQUENCE</scope>
    <source>
        <strain evidence="9">TFB10827</strain>
    </source>
</reference>
<dbReference type="Proteomes" id="UP001163828">
    <property type="component" value="Unassembled WGS sequence"/>
</dbReference>
<keyword evidence="6 7" id="KW-0472">Membrane</keyword>
<feature type="domain" description="Sodium/calcium exchanger membrane region" evidence="8">
    <location>
        <begin position="54"/>
        <end position="203"/>
    </location>
</feature>
<feature type="transmembrane region" description="Helical" evidence="7">
    <location>
        <begin position="281"/>
        <end position="304"/>
    </location>
</feature>
<dbReference type="PANTHER" id="PTHR31503:SF20">
    <property type="entry name" value="CA(2+)_H(+) EXCHANGER, PUTATIVE (EUROFUNG)-RELATED"/>
    <property type="match status" value="1"/>
</dbReference>
<evidence type="ECO:0000313" key="10">
    <source>
        <dbReference type="Proteomes" id="UP001163828"/>
    </source>
</evidence>
<protein>
    <recommendedName>
        <fullName evidence="8">Sodium/calcium exchanger membrane region domain-containing protein</fullName>
    </recommendedName>
</protein>
<feature type="transmembrane region" description="Helical" evidence="7">
    <location>
        <begin position="157"/>
        <end position="176"/>
    </location>
</feature>
<dbReference type="EMBL" id="MU790637">
    <property type="protein sequence ID" value="KAJ3995827.1"/>
    <property type="molecule type" value="Genomic_DNA"/>
</dbReference>
<organism evidence="9 10">
    <name type="scientific">Lentinula boryana</name>
    <dbReference type="NCBI Taxonomy" id="40481"/>
    <lineage>
        <taxon>Eukaryota</taxon>
        <taxon>Fungi</taxon>
        <taxon>Dikarya</taxon>
        <taxon>Basidiomycota</taxon>
        <taxon>Agaricomycotina</taxon>
        <taxon>Agaricomycetes</taxon>
        <taxon>Agaricomycetidae</taxon>
        <taxon>Agaricales</taxon>
        <taxon>Marasmiineae</taxon>
        <taxon>Omphalotaceae</taxon>
        <taxon>Lentinula</taxon>
    </lineage>
</organism>
<evidence type="ECO:0000256" key="4">
    <source>
        <dbReference type="ARBA" id="ARBA00022989"/>
    </source>
</evidence>
<gene>
    <name evidence="9" type="ORF">F5050DRAFT_1824023</name>
</gene>
<feature type="transmembrane region" description="Helical" evidence="7">
    <location>
        <begin position="325"/>
        <end position="348"/>
    </location>
</feature>
<keyword evidence="3 7" id="KW-0812">Transmembrane</keyword>
<feature type="transmembrane region" description="Helical" evidence="7">
    <location>
        <begin position="50"/>
        <end position="67"/>
    </location>
</feature>
<keyword evidence="5" id="KW-0406">Ion transport</keyword>
<proteinExistence type="predicted"/>
<feature type="transmembrane region" description="Helical" evidence="7">
    <location>
        <begin position="114"/>
        <end position="137"/>
    </location>
</feature>
<dbReference type="InterPro" id="IPR004713">
    <property type="entry name" value="CaH_exchang"/>
</dbReference>
<feature type="transmembrane region" description="Helical" evidence="7">
    <location>
        <begin position="354"/>
        <end position="374"/>
    </location>
</feature>
<comment type="subcellular location">
    <subcellularLocation>
        <location evidence="1">Endomembrane system</location>
        <topology evidence="1">Multi-pass membrane protein</topology>
    </subcellularLocation>
</comment>
<keyword evidence="2" id="KW-0813">Transport</keyword>
<evidence type="ECO:0000313" key="9">
    <source>
        <dbReference type="EMBL" id="KAJ3995827.1"/>
    </source>
</evidence>
<accession>A0ABQ8QBB0</accession>
<feature type="domain" description="Sodium/calcium exchanger membrane region" evidence="8">
    <location>
        <begin position="247"/>
        <end position="400"/>
    </location>
</feature>
<feature type="transmembrane region" description="Helical" evidence="7">
    <location>
        <begin position="21"/>
        <end position="38"/>
    </location>
</feature>
<evidence type="ECO:0000259" key="8">
    <source>
        <dbReference type="Pfam" id="PF01699"/>
    </source>
</evidence>
<evidence type="ECO:0000256" key="1">
    <source>
        <dbReference type="ARBA" id="ARBA00004127"/>
    </source>
</evidence>
<feature type="transmembrane region" description="Helical" evidence="7">
    <location>
        <begin position="182"/>
        <end position="202"/>
    </location>
</feature>
<dbReference type="InterPro" id="IPR004837">
    <property type="entry name" value="NaCa_Exmemb"/>
</dbReference>
<sequence length="419" mass="46510">MRKGKVQITVLKSLKAIATSSWLNIFYIFIPISWAFHFTNHQNAEEPEEIWPFTVTFAMSLIALVPLERSLEYGGDQISLYCGKEIGDLIIVTLNNAVEATLAIILLVKCELRLLQSTIVGVVLLHLLFVPGIAFIIGGAKLIYQSLSPHSAQLNHILLLMGVLTLLLPTALFTTLQNSDAVGAGSANTMVSAIILLVVYTYSRIFLYNPPGEGNAFRPLPDAPTALLEEERALLHEEPEVNQWVCIVFLLTTIAIIAPTAEWLVDSIEIVRSNSQIQQEWFGLILLPLSSFAADAILALGYFIRTTARYVLGWKRPPTRVAKARSIDVSIQFNLFWLPFIILLGWWSNRPMTLLFDTFEVSILIGACFLVNFVTADAKTNWAEGATMVAFYVMIALTAWFYTGDVRIAALLSSGHCSE</sequence>
<feature type="transmembrane region" description="Helical" evidence="7">
    <location>
        <begin position="241"/>
        <end position="261"/>
    </location>
</feature>
<keyword evidence="10" id="KW-1185">Reference proteome</keyword>
<name>A0ABQ8QBB0_9AGAR</name>
<evidence type="ECO:0000256" key="3">
    <source>
        <dbReference type="ARBA" id="ARBA00022692"/>
    </source>
</evidence>